<dbReference type="EMBL" id="SMGG01000007">
    <property type="protein sequence ID" value="TCK58444.1"/>
    <property type="molecule type" value="Genomic_DNA"/>
</dbReference>
<dbReference type="AlphaFoldDB" id="A0A4R1K306"/>
<accession>A0A4R1K306</accession>
<dbReference type="Pfam" id="PF06586">
    <property type="entry name" value="TraK_N"/>
    <property type="match status" value="1"/>
</dbReference>
<organism evidence="3 4">
    <name type="scientific">Seleniivibrio woodruffii</name>
    <dbReference type="NCBI Taxonomy" id="1078050"/>
    <lineage>
        <taxon>Bacteria</taxon>
        <taxon>Pseudomonadati</taxon>
        <taxon>Deferribacterota</taxon>
        <taxon>Deferribacteres</taxon>
        <taxon>Deferribacterales</taxon>
        <taxon>Geovibrionaceae</taxon>
        <taxon>Seleniivibrio</taxon>
    </lineage>
</organism>
<keyword evidence="4" id="KW-1185">Reference proteome</keyword>
<evidence type="ECO:0000256" key="1">
    <source>
        <dbReference type="SAM" id="SignalP"/>
    </source>
</evidence>
<protein>
    <submittedName>
        <fullName evidence="3">TraK protein</fullName>
    </submittedName>
</protein>
<evidence type="ECO:0000259" key="2">
    <source>
        <dbReference type="Pfam" id="PF06586"/>
    </source>
</evidence>
<dbReference type="Proteomes" id="UP000294614">
    <property type="component" value="Unassembled WGS sequence"/>
</dbReference>
<proteinExistence type="predicted"/>
<evidence type="ECO:0000313" key="4">
    <source>
        <dbReference type="Proteomes" id="UP000294614"/>
    </source>
</evidence>
<reference evidence="3 4" key="1">
    <citation type="submission" date="2019-03" db="EMBL/GenBank/DDBJ databases">
        <title>Genomic Encyclopedia of Type Strains, Phase IV (KMG-IV): sequencing the most valuable type-strain genomes for metagenomic binning, comparative biology and taxonomic classification.</title>
        <authorList>
            <person name="Goeker M."/>
        </authorList>
    </citation>
    <scope>NUCLEOTIDE SEQUENCE [LARGE SCALE GENOMIC DNA]</scope>
    <source>
        <strain evidence="3 4">DSM 24984</strain>
    </source>
</reference>
<feature type="domain" description="TraK N-terminal" evidence="2">
    <location>
        <begin position="24"/>
        <end position="123"/>
    </location>
</feature>
<sequence>MRKILVILMVISVATSYGAVTGLEPDTTSRLDMSSIDVNRIVCPNKSAVTNFVHSEEKGLQLQPSGENLFVKFPVIETESVGRKEKVYYNGSAEVFLSCGSSVYSLILTAKRIPGQTVYLSDTSSDMKKAAEYTVSKSYDELMLDLIGAIIHNTVPKGFKLSDTDLQETYKDIQITAVKEISGGGFRVRELVLRSDKQVSIIDTELIKLKMFKNVKAVAIMSPVFSGTTTAYVVEGVAR</sequence>
<feature type="chain" id="PRO_5020465623" evidence="1">
    <location>
        <begin position="20"/>
        <end position="239"/>
    </location>
</feature>
<dbReference type="OrthoDB" id="5393066at2"/>
<comment type="caution">
    <text evidence="3">The sequence shown here is derived from an EMBL/GenBank/DDBJ whole genome shotgun (WGS) entry which is preliminary data.</text>
</comment>
<name>A0A4R1K306_9BACT</name>
<keyword evidence="1" id="KW-0732">Signal</keyword>
<evidence type="ECO:0000313" key="3">
    <source>
        <dbReference type="EMBL" id="TCK58444.1"/>
    </source>
</evidence>
<feature type="signal peptide" evidence="1">
    <location>
        <begin position="1"/>
        <end position="19"/>
    </location>
</feature>
<dbReference type="RefSeq" id="WP_132874613.1">
    <property type="nucleotide sequence ID" value="NZ_SMGG01000007.1"/>
</dbReference>
<dbReference type="InterPro" id="IPR010563">
    <property type="entry name" value="TraK_N"/>
</dbReference>
<gene>
    <name evidence="3" type="ORF">C8D98_2646</name>
</gene>